<sequence length="108" mass="11019">MNEAYPRAGAWIALAGVALLSLGCSQGQQVAAPQANSVRAAVETAPADLQLLCAAEAANVYSTPAEKILPVSSARSGQSSYDVELDVAGKRARCTIDESGTLVTVVDA</sequence>
<dbReference type="RefSeq" id="WP_261613816.1">
    <property type="nucleotide sequence ID" value="NZ_JALIDZ010000001.1"/>
</dbReference>
<dbReference type="AlphaFoldDB" id="A0AAW5QTL3"/>
<comment type="caution">
    <text evidence="1">The sequence shown here is derived from an EMBL/GenBank/DDBJ whole genome shotgun (WGS) entry which is preliminary data.</text>
</comment>
<proteinExistence type="predicted"/>
<dbReference type="Proteomes" id="UP001320898">
    <property type="component" value="Unassembled WGS sequence"/>
</dbReference>
<keyword evidence="2" id="KW-1185">Reference proteome</keyword>
<evidence type="ECO:0000313" key="1">
    <source>
        <dbReference type="EMBL" id="MCT8970242.1"/>
    </source>
</evidence>
<evidence type="ECO:0000313" key="2">
    <source>
        <dbReference type="Proteomes" id="UP001320898"/>
    </source>
</evidence>
<accession>A0AAW5QTL3</accession>
<dbReference type="EMBL" id="JALIDZ010000001">
    <property type="protein sequence ID" value="MCT8970242.1"/>
    <property type="molecule type" value="Genomic_DNA"/>
</dbReference>
<protein>
    <submittedName>
        <fullName evidence="1">Uncharacterized protein</fullName>
    </submittedName>
</protein>
<name>A0AAW5QTL3_9HYPH</name>
<reference evidence="1 2" key="1">
    <citation type="submission" date="2022-04" db="EMBL/GenBank/DDBJ databases">
        <authorList>
            <person name="Ye Y.-Q."/>
            <person name="Du Z.-J."/>
        </authorList>
    </citation>
    <scope>NUCLEOTIDE SEQUENCE [LARGE SCALE GENOMIC DNA]</scope>
    <source>
        <strain evidence="1 2">A6E488</strain>
    </source>
</reference>
<dbReference type="PROSITE" id="PS51257">
    <property type="entry name" value="PROKAR_LIPOPROTEIN"/>
    <property type="match status" value="1"/>
</dbReference>
<organism evidence="1 2">
    <name type="scientific">Microbaculum marinisediminis</name>
    <dbReference type="NCBI Taxonomy" id="2931392"/>
    <lineage>
        <taxon>Bacteria</taxon>
        <taxon>Pseudomonadati</taxon>
        <taxon>Pseudomonadota</taxon>
        <taxon>Alphaproteobacteria</taxon>
        <taxon>Hyphomicrobiales</taxon>
        <taxon>Tepidamorphaceae</taxon>
        <taxon>Microbaculum</taxon>
    </lineage>
</organism>
<gene>
    <name evidence="1" type="ORF">MUB46_00065</name>
</gene>